<evidence type="ECO:0000313" key="2">
    <source>
        <dbReference type="Proteomes" id="UP000822688"/>
    </source>
</evidence>
<gene>
    <name evidence="1" type="ORF">KC19_11G083000</name>
</gene>
<accession>A0A8T0GFB2</accession>
<protein>
    <submittedName>
        <fullName evidence="1">Uncharacterized protein</fullName>
    </submittedName>
</protein>
<comment type="caution">
    <text evidence="1">The sequence shown here is derived from an EMBL/GenBank/DDBJ whole genome shotgun (WGS) entry which is preliminary data.</text>
</comment>
<sequence length="118" mass="13667">MLCRSSLVILSKVPILERHVVFEFLTPYTPVCSVKQSNQFHVLWYFPRKTSDQITKDIITPGTCRLMTLSRSSQKSPRKQFICMVIDTASPPEIMWPWQAIQISFSFAVQQNFSSLRP</sequence>
<keyword evidence="2" id="KW-1185">Reference proteome</keyword>
<proteinExistence type="predicted"/>
<dbReference type="AlphaFoldDB" id="A0A8T0GFB2"/>
<dbReference type="Proteomes" id="UP000822688">
    <property type="component" value="Chromosome 11"/>
</dbReference>
<name>A0A8T0GFB2_CERPU</name>
<evidence type="ECO:0000313" key="1">
    <source>
        <dbReference type="EMBL" id="KAG0556839.1"/>
    </source>
</evidence>
<dbReference type="EMBL" id="CM026432">
    <property type="protein sequence ID" value="KAG0556839.1"/>
    <property type="molecule type" value="Genomic_DNA"/>
</dbReference>
<organism evidence="1 2">
    <name type="scientific">Ceratodon purpureus</name>
    <name type="common">Fire moss</name>
    <name type="synonym">Dicranum purpureum</name>
    <dbReference type="NCBI Taxonomy" id="3225"/>
    <lineage>
        <taxon>Eukaryota</taxon>
        <taxon>Viridiplantae</taxon>
        <taxon>Streptophyta</taxon>
        <taxon>Embryophyta</taxon>
        <taxon>Bryophyta</taxon>
        <taxon>Bryophytina</taxon>
        <taxon>Bryopsida</taxon>
        <taxon>Dicranidae</taxon>
        <taxon>Pseudoditrichales</taxon>
        <taxon>Ditrichaceae</taxon>
        <taxon>Ceratodon</taxon>
    </lineage>
</organism>
<reference evidence="1 2" key="1">
    <citation type="submission" date="2020-06" db="EMBL/GenBank/DDBJ databases">
        <title>WGS assembly of Ceratodon purpureus strain R40.</title>
        <authorList>
            <person name="Carey S.B."/>
            <person name="Jenkins J."/>
            <person name="Shu S."/>
            <person name="Lovell J.T."/>
            <person name="Sreedasyam A."/>
            <person name="Maumus F."/>
            <person name="Tiley G.P."/>
            <person name="Fernandez-Pozo N."/>
            <person name="Barry K."/>
            <person name="Chen C."/>
            <person name="Wang M."/>
            <person name="Lipzen A."/>
            <person name="Daum C."/>
            <person name="Saski C.A."/>
            <person name="Payton A.C."/>
            <person name="Mcbreen J.C."/>
            <person name="Conrad R.E."/>
            <person name="Kollar L.M."/>
            <person name="Olsson S."/>
            <person name="Huttunen S."/>
            <person name="Landis J.B."/>
            <person name="Wickett N.J."/>
            <person name="Johnson M.G."/>
            <person name="Rensing S.A."/>
            <person name="Grimwood J."/>
            <person name="Schmutz J."/>
            <person name="Mcdaniel S.F."/>
        </authorList>
    </citation>
    <scope>NUCLEOTIDE SEQUENCE [LARGE SCALE GENOMIC DNA]</scope>
    <source>
        <strain evidence="1 2">R40</strain>
    </source>
</reference>